<dbReference type="Proteomes" id="UP000094313">
    <property type="component" value="Chromosome"/>
</dbReference>
<feature type="chain" id="PRO_5009098743" description="TIGR03066 family protein" evidence="1">
    <location>
        <begin position="23"/>
        <end position="124"/>
    </location>
</feature>
<feature type="signal peptide" evidence="1">
    <location>
        <begin position="1"/>
        <end position="22"/>
    </location>
</feature>
<evidence type="ECO:0000313" key="2">
    <source>
        <dbReference type="EMBL" id="AOM78997.1"/>
    </source>
</evidence>
<evidence type="ECO:0000313" key="3">
    <source>
        <dbReference type="Proteomes" id="UP000094313"/>
    </source>
</evidence>
<dbReference type="EMBL" id="CP017141">
    <property type="protein sequence ID" value="AOM78997.1"/>
    <property type="molecule type" value="Genomic_DNA"/>
</dbReference>
<dbReference type="KEGG" id="psty:BFS30_18575"/>
<protein>
    <recommendedName>
        <fullName evidence="4">TIGR03066 family protein</fullName>
    </recommendedName>
</protein>
<sequence length="124" mass="13848">MKKLSFLFSFVLLMLFANGVQAQKNETYFVGKWDILIKGLPQGDTEALVKFELKDGKLSGSIADKANQKDMPFTDVQLKDSVVVVKFDHSSGEVEMSLLKKDADNLTGQVNSQFELTGVRKKED</sequence>
<keyword evidence="3" id="KW-1185">Reference proteome</keyword>
<accession>A0A1D7QK00</accession>
<dbReference type="AlphaFoldDB" id="A0A1D7QK00"/>
<reference evidence="2 3" key="1">
    <citation type="submission" date="2016-08" db="EMBL/GenBank/DDBJ databases">
        <authorList>
            <person name="Seilhamer J.J."/>
        </authorList>
    </citation>
    <scope>NUCLEOTIDE SEQUENCE [LARGE SCALE GENOMIC DNA]</scope>
    <source>
        <strain evidence="2 3">DX4</strain>
    </source>
</reference>
<dbReference type="OrthoDB" id="1100674at2"/>
<name>A0A1D7QK00_9SPHI</name>
<evidence type="ECO:0008006" key="4">
    <source>
        <dbReference type="Google" id="ProtNLM"/>
    </source>
</evidence>
<proteinExistence type="predicted"/>
<keyword evidence="1" id="KW-0732">Signal</keyword>
<dbReference type="RefSeq" id="WP_069380660.1">
    <property type="nucleotide sequence ID" value="NZ_CP017141.1"/>
</dbReference>
<gene>
    <name evidence="2" type="ORF">BFS30_18575</name>
</gene>
<evidence type="ECO:0000256" key="1">
    <source>
        <dbReference type="SAM" id="SignalP"/>
    </source>
</evidence>
<organism evidence="2 3">
    <name type="scientific">Pedobacter steynii</name>
    <dbReference type="NCBI Taxonomy" id="430522"/>
    <lineage>
        <taxon>Bacteria</taxon>
        <taxon>Pseudomonadati</taxon>
        <taxon>Bacteroidota</taxon>
        <taxon>Sphingobacteriia</taxon>
        <taxon>Sphingobacteriales</taxon>
        <taxon>Sphingobacteriaceae</taxon>
        <taxon>Pedobacter</taxon>
    </lineage>
</organism>